<dbReference type="OrthoDB" id="3946009at2759"/>
<sequence>MCLCSNIRQLADDSGECNTKIDASDLTKHLAAIRSILARSKPLARDVGYQVVPVNQRTSKILSAKPIDIGKVDKICNLFDGDLAGFWNSTAVDALHAELRRRLACVSIFLKSKIDPQNEENWVSPRISALFQAAKTSELRYAGKKYIKIARKLSGIGSLFWLPLDIPSSTYERYLNMDDEEAFGHLQSIGTHAPNYDDFVQRMLTALLSDSTSKLSYYNLFTEHAEILPKSDQLILLLCAFGGTGIPVALLKSVRVNQRRWGQDGEIHTVTSTEFGLHPELVTLFSDDDALTRAGGHPEIITNELQDGTPTWSISPQTMLTISNSLSPQTKEELETMALRLICFATPPCFEGNTDWPLPLKKAVWNLLNITSNKQKLATSLRSHVIEALLFFAERDFFVIRQSAVARARSLFRKSMPSYLHASLVLYESIIDRMDGRLDKSDAKIRSFMSNTSDTISHYESALRGRLHVSHIENKVQRYDSDVASCMYGWEGLQPLSSFEIEVTRRLQGTAAKFFQTVGDFEPAKASLEQHLWLNSTTPIRPNTRMLITSKLAECHCELKEYEKSVGIIQSLLEDLQESHKKGRPFRRLLLALTEANIGQGNLDAAETTLQQLEDIEPPELDDTNDQLLHMRRLIDAARVVHDRLRFVDAVQAWKLTLKKMEQLPIFRAKHRWTATVIHLSMAHAQLTVMDIEQGRLSWGTAVQMSRTERCEYVIPGLATLWLPKIVGAVNELTGWPFRMMLPGGKPDIAWEEK</sequence>
<evidence type="ECO:0000313" key="2">
    <source>
        <dbReference type="Proteomes" id="UP000717696"/>
    </source>
</evidence>
<proteinExistence type="predicted"/>
<dbReference type="EMBL" id="JAGMUU010000013">
    <property type="protein sequence ID" value="KAH7140283.1"/>
    <property type="molecule type" value="Genomic_DNA"/>
</dbReference>
<gene>
    <name evidence="1" type="ORF">B0J13DRAFT_477396</name>
</gene>
<keyword evidence="2" id="KW-1185">Reference proteome</keyword>
<dbReference type="Gene3D" id="1.25.40.10">
    <property type="entry name" value="Tetratricopeptide repeat domain"/>
    <property type="match status" value="1"/>
</dbReference>
<reference evidence="1" key="1">
    <citation type="journal article" date="2021" name="Nat. Commun.">
        <title>Genetic determinants of endophytism in the Arabidopsis root mycobiome.</title>
        <authorList>
            <person name="Mesny F."/>
            <person name="Miyauchi S."/>
            <person name="Thiergart T."/>
            <person name="Pickel B."/>
            <person name="Atanasova L."/>
            <person name="Karlsson M."/>
            <person name="Huettel B."/>
            <person name="Barry K.W."/>
            <person name="Haridas S."/>
            <person name="Chen C."/>
            <person name="Bauer D."/>
            <person name="Andreopoulos W."/>
            <person name="Pangilinan J."/>
            <person name="LaButti K."/>
            <person name="Riley R."/>
            <person name="Lipzen A."/>
            <person name="Clum A."/>
            <person name="Drula E."/>
            <person name="Henrissat B."/>
            <person name="Kohler A."/>
            <person name="Grigoriev I.V."/>
            <person name="Martin F.M."/>
            <person name="Hacquard S."/>
        </authorList>
    </citation>
    <scope>NUCLEOTIDE SEQUENCE</scope>
    <source>
        <strain evidence="1">MPI-CAGE-AT-0021</strain>
    </source>
</reference>
<organism evidence="1 2">
    <name type="scientific">Dactylonectria estremocensis</name>
    <dbReference type="NCBI Taxonomy" id="1079267"/>
    <lineage>
        <taxon>Eukaryota</taxon>
        <taxon>Fungi</taxon>
        <taxon>Dikarya</taxon>
        <taxon>Ascomycota</taxon>
        <taxon>Pezizomycotina</taxon>
        <taxon>Sordariomycetes</taxon>
        <taxon>Hypocreomycetidae</taxon>
        <taxon>Hypocreales</taxon>
        <taxon>Nectriaceae</taxon>
        <taxon>Dactylonectria</taxon>
    </lineage>
</organism>
<dbReference type="Proteomes" id="UP000717696">
    <property type="component" value="Unassembled WGS sequence"/>
</dbReference>
<accession>A0A9P9IYA9</accession>
<evidence type="ECO:0000313" key="1">
    <source>
        <dbReference type="EMBL" id="KAH7140283.1"/>
    </source>
</evidence>
<name>A0A9P9IYA9_9HYPO</name>
<dbReference type="InterPro" id="IPR011990">
    <property type="entry name" value="TPR-like_helical_dom_sf"/>
</dbReference>
<comment type="caution">
    <text evidence="1">The sequence shown here is derived from an EMBL/GenBank/DDBJ whole genome shotgun (WGS) entry which is preliminary data.</text>
</comment>
<dbReference type="AlphaFoldDB" id="A0A9P9IYA9"/>
<protein>
    <submittedName>
        <fullName evidence="1">Uncharacterized protein</fullName>
    </submittedName>
</protein>